<keyword evidence="2" id="KW-0808">Transferase</keyword>
<organism evidence="2 3">
    <name type="scientific">Eiseniibacteriota bacterium</name>
    <dbReference type="NCBI Taxonomy" id="2212470"/>
    <lineage>
        <taxon>Bacteria</taxon>
        <taxon>Candidatus Eiseniibacteriota</taxon>
    </lineage>
</organism>
<evidence type="ECO:0000259" key="1">
    <source>
        <dbReference type="Pfam" id="PF00535"/>
    </source>
</evidence>
<dbReference type="AlphaFoldDB" id="A0A538TJE5"/>
<evidence type="ECO:0000313" key="2">
    <source>
        <dbReference type="EMBL" id="TMQ63742.1"/>
    </source>
</evidence>
<dbReference type="SUPFAM" id="SSF53448">
    <property type="entry name" value="Nucleotide-diphospho-sugar transferases"/>
    <property type="match status" value="1"/>
</dbReference>
<dbReference type="Proteomes" id="UP000317691">
    <property type="component" value="Unassembled WGS sequence"/>
</dbReference>
<sequence>MSEPSGTGKGKHEKRIVYVVLPVYNEEARIERLLDHVDEALEDAAMPYKVILVDDGSRDSTRDTVRACAARMPIRLMEHDVNLGLGATIRDGLVAAAESAGGRDIIVTMDADDTHAPGLILRMVRMISEGHDVVIASRYRAGSRCVGVPLFRQALSYGASWIFRLVFPTRGVRDFTCGYRAYRARVVRDALARYGESFLDQDGFQCMVDILLKLRRMNLIFGEVPFILRYDYKEGGSKMNVSRTVTATLGLLWKRRFGD</sequence>
<gene>
    <name evidence="2" type="ORF">E6K79_08825</name>
</gene>
<protein>
    <submittedName>
        <fullName evidence="2">Glycosyltransferase family 2 protein</fullName>
    </submittedName>
</protein>
<dbReference type="Gene3D" id="3.90.550.10">
    <property type="entry name" value="Spore Coat Polysaccharide Biosynthesis Protein SpsA, Chain A"/>
    <property type="match status" value="1"/>
</dbReference>
<dbReference type="CDD" id="cd04179">
    <property type="entry name" value="DPM_DPG-synthase_like"/>
    <property type="match status" value="1"/>
</dbReference>
<dbReference type="InterPro" id="IPR050256">
    <property type="entry name" value="Glycosyltransferase_2"/>
</dbReference>
<dbReference type="Pfam" id="PF00535">
    <property type="entry name" value="Glycos_transf_2"/>
    <property type="match status" value="1"/>
</dbReference>
<dbReference type="InterPro" id="IPR029044">
    <property type="entry name" value="Nucleotide-diphossugar_trans"/>
</dbReference>
<feature type="domain" description="Glycosyltransferase 2-like" evidence="1">
    <location>
        <begin position="19"/>
        <end position="188"/>
    </location>
</feature>
<accession>A0A538TJE5</accession>
<dbReference type="PANTHER" id="PTHR48090">
    <property type="entry name" value="UNDECAPRENYL-PHOSPHATE 4-DEOXY-4-FORMAMIDO-L-ARABINOSE TRANSFERASE-RELATED"/>
    <property type="match status" value="1"/>
</dbReference>
<comment type="caution">
    <text evidence="2">The sequence shown here is derived from an EMBL/GenBank/DDBJ whole genome shotgun (WGS) entry which is preliminary data.</text>
</comment>
<proteinExistence type="predicted"/>
<dbReference type="InterPro" id="IPR001173">
    <property type="entry name" value="Glyco_trans_2-like"/>
</dbReference>
<reference evidence="2 3" key="1">
    <citation type="journal article" date="2019" name="Nat. Microbiol.">
        <title>Mediterranean grassland soil C-N compound turnover is dependent on rainfall and depth, and is mediated by genomically divergent microorganisms.</title>
        <authorList>
            <person name="Diamond S."/>
            <person name="Andeer P.F."/>
            <person name="Li Z."/>
            <person name="Crits-Christoph A."/>
            <person name="Burstein D."/>
            <person name="Anantharaman K."/>
            <person name="Lane K.R."/>
            <person name="Thomas B.C."/>
            <person name="Pan C."/>
            <person name="Northen T.R."/>
            <person name="Banfield J.F."/>
        </authorList>
    </citation>
    <scope>NUCLEOTIDE SEQUENCE [LARGE SCALE GENOMIC DNA]</scope>
    <source>
        <strain evidence="2">WS_9</strain>
    </source>
</reference>
<dbReference type="EMBL" id="VBOZ01000029">
    <property type="protein sequence ID" value="TMQ63742.1"/>
    <property type="molecule type" value="Genomic_DNA"/>
</dbReference>
<dbReference type="GO" id="GO:0016740">
    <property type="term" value="F:transferase activity"/>
    <property type="evidence" value="ECO:0007669"/>
    <property type="project" value="UniProtKB-KW"/>
</dbReference>
<name>A0A538TJE5_UNCEI</name>
<evidence type="ECO:0000313" key="3">
    <source>
        <dbReference type="Proteomes" id="UP000317691"/>
    </source>
</evidence>
<dbReference type="PANTHER" id="PTHR48090:SF7">
    <property type="entry name" value="RFBJ PROTEIN"/>
    <property type="match status" value="1"/>
</dbReference>